<dbReference type="Gene3D" id="3.30.565.10">
    <property type="entry name" value="Histidine kinase-like ATPase, C-terminal domain"/>
    <property type="match status" value="1"/>
</dbReference>
<feature type="compositionally biased region" description="Pro residues" evidence="12">
    <location>
        <begin position="1345"/>
        <end position="1356"/>
    </location>
</feature>
<dbReference type="PROSITE" id="PS50894">
    <property type="entry name" value="HPT"/>
    <property type="match status" value="1"/>
</dbReference>
<evidence type="ECO:0000256" key="11">
    <source>
        <dbReference type="SAM" id="Coils"/>
    </source>
</evidence>
<feature type="region of interest" description="Disordered" evidence="12">
    <location>
        <begin position="1325"/>
        <end position="1356"/>
    </location>
</feature>
<dbReference type="InterPro" id="IPR001789">
    <property type="entry name" value="Sig_transdc_resp-reg_receiver"/>
</dbReference>
<evidence type="ECO:0000256" key="8">
    <source>
        <dbReference type="ARBA" id="ARBA00070152"/>
    </source>
</evidence>
<feature type="modified residue" description="Phosphohistidine" evidence="9">
    <location>
        <position position="1173"/>
    </location>
</feature>
<keyword evidence="4" id="KW-0732">Signal</keyword>
<dbReference type="SUPFAM" id="SSF47384">
    <property type="entry name" value="Homodimeric domain of signal transducing histidine kinase"/>
    <property type="match status" value="1"/>
</dbReference>
<keyword evidence="3 10" id="KW-0597">Phosphoprotein</keyword>
<dbReference type="PROSITE" id="PS50113">
    <property type="entry name" value="PAC"/>
    <property type="match status" value="1"/>
</dbReference>
<feature type="coiled-coil region" evidence="11">
    <location>
        <begin position="1184"/>
        <end position="1211"/>
    </location>
</feature>
<evidence type="ECO:0000256" key="6">
    <source>
        <dbReference type="ARBA" id="ARBA00023026"/>
    </source>
</evidence>
<proteinExistence type="predicted"/>
<dbReference type="InterPro" id="IPR004358">
    <property type="entry name" value="Sig_transdc_His_kin-like_C"/>
</dbReference>
<dbReference type="CDD" id="cd00130">
    <property type="entry name" value="PAS"/>
    <property type="match status" value="1"/>
</dbReference>
<dbReference type="CDD" id="cd16922">
    <property type="entry name" value="HATPase_EvgS-ArcB-TorS-like"/>
    <property type="match status" value="1"/>
</dbReference>
<dbReference type="NCBIfam" id="TIGR00229">
    <property type="entry name" value="sensory_box"/>
    <property type="match status" value="1"/>
</dbReference>
<dbReference type="SUPFAM" id="SSF47226">
    <property type="entry name" value="Histidine-containing phosphotransfer domain, HPT domain"/>
    <property type="match status" value="1"/>
</dbReference>
<dbReference type="SUPFAM" id="SSF52172">
    <property type="entry name" value="CheY-like"/>
    <property type="match status" value="2"/>
</dbReference>
<feature type="modified residue" description="4-aspartylphosphate" evidence="10">
    <location>
        <position position="901"/>
    </location>
</feature>
<dbReference type="Pfam" id="PF12860">
    <property type="entry name" value="PAS_7"/>
    <property type="match status" value="1"/>
</dbReference>
<dbReference type="InterPro" id="IPR036641">
    <property type="entry name" value="HPT_dom_sf"/>
</dbReference>
<evidence type="ECO:0000259" key="14">
    <source>
        <dbReference type="PROSITE" id="PS50109"/>
    </source>
</evidence>
<dbReference type="FunFam" id="3.30.565.10:FF:000010">
    <property type="entry name" value="Sensor histidine kinase RcsC"/>
    <property type="match status" value="1"/>
</dbReference>
<dbReference type="Pfam" id="PF00512">
    <property type="entry name" value="HisKA"/>
    <property type="match status" value="1"/>
</dbReference>
<evidence type="ECO:0000256" key="7">
    <source>
        <dbReference type="ARBA" id="ARBA00058004"/>
    </source>
</evidence>
<dbReference type="EMBL" id="SNYL01000013">
    <property type="protein sequence ID" value="TDQ41266.1"/>
    <property type="molecule type" value="Genomic_DNA"/>
</dbReference>
<evidence type="ECO:0000256" key="4">
    <source>
        <dbReference type="ARBA" id="ARBA00022729"/>
    </source>
</evidence>
<keyword evidence="13" id="KW-0812">Transmembrane</keyword>
<keyword evidence="11" id="KW-0175">Coiled coil</keyword>
<evidence type="ECO:0000259" key="17">
    <source>
        <dbReference type="PROSITE" id="PS50113"/>
    </source>
</evidence>
<dbReference type="InterPro" id="IPR036097">
    <property type="entry name" value="HisK_dim/P_sf"/>
</dbReference>
<dbReference type="Pfam" id="PF02518">
    <property type="entry name" value="HATPase_c"/>
    <property type="match status" value="1"/>
</dbReference>
<dbReference type="InterPro" id="IPR035965">
    <property type="entry name" value="PAS-like_dom_sf"/>
</dbReference>
<dbReference type="SMART" id="SM00091">
    <property type="entry name" value="PAS"/>
    <property type="match status" value="3"/>
</dbReference>
<evidence type="ECO:0000259" key="18">
    <source>
        <dbReference type="PROSITE" id="PS50894"/>
    </source>
</evidence>
<dbReference type="SMART" id="SM00086">
    <property type="entry name" value="PAC"/>
    <property type="match status" value="1"/>
</dbReference>
<dbReference type="Gene3D" id="1.20.120.160">
    <property type="entry name" value="HPT domain"/>
    <property type="match status" value="1"/>
</dbReference>
<evidence type="ECO:0000256" key="1">
    <source>
        <dbReference type="ARBA" id="ARBA00000085"/>
    </source>
</evidence>
<dbReference type="Pfam" id="PF00072">
    <property type="entry name" value="Response_reg"/>
    <property type="match status" value="1"/>
</dbReference>
<organism evidence="19 20">
    <name type="scientific">Tepidicella xavieri</name>
    <dbReference type="NCBI Taxonomy" id="360241"/>
    <lineage>
        <taxon>Bacteria</taxon>
        <taxon>Pseudomonadati</taxon>
        <taxon>Pseudomonadota</taxon>
        <taxon>Betaproteobacteria</taxon>
        <taxon>Burkholderiales</taxon>
        <taxon>Tepidicella</taxon>
    </lineage>
</organism>
<dbReference type="GO" id="GO:0000155">
    <property type="term" value="F:phosphorelay sensor kinase activity"/>
    <property type="evidence" value="ECO:0007669"/>
    <property type="project" value="InterPro"/>
</dbReference>
<comment type="function">
    <text evidence="7">Member of the two-component regulatory system BvgS/BvgA. Phosphorylates BvgA via a four-step phosphorelay in response to environmental signals.</text>
</comment>
<evidence type="ECO:0000256" key="13">
    <source>
        <dbReference type="SAM" id="Phobius"/>
    </source>
</evidence>
<dbReference type="InterPro" id="IPR001610">
    <property type="entry name" value="PAC"/>
</dbReference>
<keyword evidence="5" id="KW-0902">Two-component regulatory system</keyword>
<dbReference type="InterPro" id="IPR013655">
    <property type="entry name" value="PAS_fold_3"/>
</dbReference>
<comment type="caution">
    <text evidence="19">The sequence shown here is derived from an EMBL/GenBank/DDBJ whole genome shotgun (WGS) entry which is preliminary data.</text>
</comment>
<dbReference type="PROSITE" id="PS50110">
    <property type="entry name" value="RESPONSE_REGULATORY"/>
    <property type="match status" value="2"/>
</dbReference>
<dbReference type="SMART" id="SM00387">
    <property type="entry name" value="HATPase_c"/>
    <property type="match status" value="1"/>
</dbReference>
<evidence type="ECO:0000256" key="12">
    <source>
        <dbReference type="SAM" id="MobiDB-lite"/>
    </source>
</evidence>
<gene>
    <name evidence="19" type="ORF">DFR43_1133</name>
</gene>
<feature type="region of interest" description="Disordered" evidence="12">
    <location>
        <begin position="1114"/>
        <end position="1138"/>
    </location>
</feature>
<protein>
    <recommendedName>
        <fullName evidence="8">Virulence sensor protein BvgS</fullName>
        <ecNumber evidence="2">2.7.13.3</ecNumber>
    </recommendedName>
</protein>
<feature type="domain" description="Response regulatory" evidence="15">
    <location>
        <begin position="993"/>
        <end position="1111"/>
    </location>
</feature>
<evidence type="ECO:0000256" key="2">
    <source>
        <dbReference type="ARBA" id="ARBA00012438"/>
    </source>
</evidence>
<reference evidence="19 20" key="1">
    <citation type="submission" date="2019-03" db="EMBL/GenBank/DDBJ databases">
        <title>Genomic Encyclopedia of Type Strains, Phase IV (KMG-IV): sequencing the most valuable type-strain genomes for metagenomic binning, comparative biology and taxonomic classification.</title>
        <authorList>
            <person name="Goeker M."/>
        </authorList>
    </citation>
    <scope>NUCLEOTIDE SEQUENCE [LARGE SCALE GENOMIC DNA]</scope>
    <source>
        <strain evidence="19 20">DSM 19605</strain>
    </source>
</reference>
<dbReference type="CDD" id="cd00082">
    <property type="entry name" value="HisKA"/>
    <property type="match status" value="1"/>
</dbReference>
<dbReference type="EC" id="2.7.13.3" evidence="2"/>
<dbReference type="Gene3D" id="3.40.50.2300">
    <property type="match status" value="2"/>
</dbReference>
<keyword evidence="20" id="KW-1185">Reference proteome</keyword>
<feature type="modified residue" description="4-aspartylphosphate" evidence="10">
    <location>
        <position position="1044"/>
    </location>
</feature>
<dbReference type="CDD" id="cd17546">
    <property type="entry name" value="REC_hyHK_CKI1_RcsC-like"/>
    <property type="match status" value="1"/>
</dbReference>
<dbReference type="GO" id="GO:0005886">
    <property type="term" value="C:plasma membrane"/>
    <property type="evidence" value="ECO:0007669"/>
    <property type="project" value="UniProtKB-SubCell"/>
</dbReference>
<dbReference type="SMART" id="SM00388">
    <property type="entry name" value="HisKA"/>
    <property type="match status" value="1"/>
</dbReference>
<feature type="domain" description="Histidine kinase" evidence="14">
    <location>
        <begin position="607"/>
        <end position="828"/>
    </location>
</feature>
<dbReference type="SMART" id="SM00448">
    <property type="entry name" value="REC"/>
    <property type="match status" value="2"/>
</dbReference>
<keyword evidence="13" id="KW-0472">Membrane</keyword>
<dbReference type="InterPro" id="IPR003661">
    <property type="entry name" value="HisK_dim/P_dom"/>
</dbReference>
<evidence type="ECO:0000256" key="10">
    <source>
        <dbReference type="PROSITE-ProRule" id="PRU00169"/>
    </source>
</evidence>
<dbReference type="InterPro" id="IPR036890">
    <property type="entry name" value="HATPase_C_sf"/>
</dbReference>
<evidence type="ECO:0000256" key="9">
    <source>
        <dbReference type="PROSITE-ProRule" id="PRU00110"/>
    </source>
</evidence>
<evidence type="ECO:0000256" key="3">
    <source>
        <dbReference type="ARBA" id="ARBA00022553"/>
    </source>
</evidence>
<dbReference type="InterPro" id="IPR005467">
    <property type="entry name" value="His_kinase_dom"/>
</dbReference>
<dbReference type="InterPro" id="IPR011006">
    <property type="entry name" value="CheY-like_superfamily"/>
</dbReference>
<accession>A0A4R6U674</accession>
<dbReference type="InterPro" id="IPR008207">
    <property type="entry name" value="Sig_transdc_His_kin_Hpt_dom"/>
</dbReference>
<dbReference type="Pfam" id="PF01627">
    <property type="entry name" value="Hpt"/>
    <property type="match status" value="1"/>
</dbReference>
<dbReference type="PANTHER" id="PTHR45339">
    <property type="entry name" value="HYBRID SIGNAL TRANSDUCTION HISTIDINE KINASE J"/>
    <property type="match status" value="1"/>
</dbReference>
<evidence type="ECO:0000313" key="20">
    <source>
        <dbReference type="Proteomes" id="UP000295510"/>
    </source>
</evidence>
<sequence>MARAPAPCEQAPTEPLAWWQRALPLSVLALGGGLTAHVSGELRGWADGLTWSGHVLAWLVGLGLSGLASAALWVLLSARRRQENHAWRRHTDWAVLSRVALAAPHPLLVTDRGLRITWINLPFMAEWGANEAQVYECPLTDWLQAQGLEPWELERAGRLLEQRQPADVVLPPAGGRRRFVASLMPSFDPPGRFRGYVARFEDAAAPAPVAAVLERLQHEHAAWRRAIDRLAIVSETDRSGRIVRVNATFLDISGYEPGELIGQTHRVINSGHHPPEFWQHMWETITRGQPWRGEVCNRAKDGRLYWVDSLVVPVFDMAGRIERFLSIRTDITHHRRAEDALEASQRMLARTGALARVGGWYLDAGSRQLYMSAECMHLLQAEPDRASGVERVMGYALPHSNPAVDAVREAVLAQPQSFDCVIEVTTGPGHRRHIRLVGDVPQPGRGPCVIGAAQDVTEQVEAQRRVEQSEAILRSAIDAMGEAFALYDTQERLVFCNDRYRAMAFRQPDDLLLGMRYEDVLQLSVERGTLRPQGQDPQAWVRQRLLKTRQTDCSELCPMEGGRWIRFVDRRTPDGFHVALRIDVTEMQRALEAAQAASRGKSQFLANMSHEIRTPMNAVMGLLQLLHHTPLNQRQRDLADRALGAARSLLGVVNDILDYSKAEAGKMALDPQPFESDALFSELSALLSSTLGDKPLDLVFDIDPQLPRALQGDSLRLRQVLINLGVNAIRFTERGEVVLRVQVLERHGETVRLALEVRDTGVGLTAEQRQRLFQPYEQADASTARQHGGTGLGLMISQRLVALMGGELQVRSTPGAGSVFGFELLLPVVDADAWTDAAAAALPAGLRVWLVDGHAGSRAALRRLLQAMGWQVQAYASAAEAAQALAQASAAKPLCDLLLVDVASLPGPEDAALPWVEQVRERGALRLQRVVVLTACAGGIDAIRAMGRPASWRWESVLIKPLTPGMLVRAVRQGMERAAPEPAPAPARLYGLRVLLVEDDALNRDVALEVLSLLGAQAVAVGDGQAAIETLCAEPDGFDAVLMDMELPVLDGLAATRRIRQEPRLRHLPVIAMTANQAVTDAQACLAAGMDAHLAKPFTMEALAETVTERVAHARAAGRRPAMPQPPPPRPAPRDEPAPDVRAAFRRAVPQYVQRLDDGLMQRQRAALQTVGHQLRGAAAYLGLDDLAQAAAALETQAKAEAAEVAEEEASDAVLARARALREALHAAARRVDAEGAGDGPGDGPMVTLPEWVEGAGAARHPDDLARELDALQQALRAADLTVFERMDRLEAAYGAAPLPGWAAVREAVDQADFETAWRAVEQSRLGEQGAKDRCQTIDPMAMNAPPPADEAAPLP</sequence>
<dbReference type="SUPFAM" id="SSF55785">
    <property type="entry name" value="PYP-like sensor domain (PAS domain)"/>
    <property type="match status" value="4"/>
</dbReference>
<evidence type="ECO:0000313" key="19">
    <source>
        <dbReference type="EMBL" id="TDQ41266.1"/>
    </source>
</evidence>
<dbReference type="Proteomes" id="UP000295510">
    <property type="component" value="Unassembled WGS sequence"/>
</dbReference>
<feature type="transmembrane region" description="Helical" evidence="13">
    <location>
        <begin position="55"/>
        <end position="76"/>
    </location>
</feature>
<dbReference type="Gene3D" id="1.10.287.130">
    <property type="match status" value="1"/>
</dbReference>
<dbReference type="Pfam" id="PF08447">
    <property type="entry name" value="PAS_3"/>
    <property type="match status" value="1"/>
</dbReference>
<dbReference type="PRINTS" id="PR00344">
    <property type="entry name" value="BCTRLSENSOR"/>
</dbReference>
<feature type="domain" description="PAS" evidence="16">
    <location>
        <begin position="237"/>
        <end position="274"/>
    </location>
</feature>
<dbReference type="InterPro" id="IPR000014">
    <property type="entry name" value="PAS"/>
</dbReference>
<dbReference type="PANTHER" id="PTHR45339:SF5">
    <property type="entry name" value="HISTIDINE KINASE"/>
    <property type="match status" value="1"/>
</dbReference>
<name>A0A4R6U674_9BURK</name>
<dbReference type="GO" id="GO:0005524">
    <property type="term" value="F:ATP binding"/>
    <property type="evidence" value="ECO:0007669"/>
    <property type="project" value="UniProtKB-KW"/>
</dbReference>
<evidence type="ECO:0000259" key="15">
    <source>
        <dbReference type="PROSITE" id="PS50110"/>
    </source>
</evidence>
<dbReference type="PROSITE" id="PS50109">
    <property type="entry name" value="HIS_KIN"/>
    <property type="match status" value="1"/>
</dbReference>
<dbReference type="PROSITE" id="PS50112">
    <property type="entry name" value="PAS"/>
    <property type="match status" value="1"/>
</dbReference>
<keyword evidence="6" id="KW-0843">Virulence</keyword>
<dbReference type="InterPro" id="IPR003594">
    <property type="entry name" value="HATPase_dom"/>
</dbReference>
<keyword evidence="13" id="KW-1133">Transmembrane helix</keyword>
<dbReference type="SUPFAM" id="SSF55874">
    <property type="entry name" value="ATPase domain of HSP90 chaperone/DNA topoisomerase II/histidine kinase"/>
    <property type="match status" value="1"/>
</dbReference>
<evidence type="ECO:0000256" key="5">
    <source>
        <dbReference type="ARBA" id="ARBA00023012"/>
    </source>
</evidence>
<feature type="domain" description="PAC" evidence="17">
    <location>
        <begin position="289"/>
        <end position="343"/>
    </location>
</feature>
<comment type="catalytic activity">
    <reaction evidence="1">
        <text>ATP + protein L-histidine = ADP + protein N-phospho-L-histidine.</text>
        <dbReference type="EC" id="2.7.13.3"/>
    </reaction>
</comment>
<evidence type="ECO:0000259" key="16">
    <source>
        <dbReference type="PROSITE" id="PS50112"/>
    </source>
</evidence>
<feature type="domain" description="HPt" evidence="18">
    <location>
        <begin position="1134"/>
        <end position="1228"/>
    </location>
</feature>
<dbReference type="Gene3D" id="3.30.450.20">
    <property type="entry name" value="PAS domain"/>
    <property type="match status" value="3"/>
</dbReference>
<dbReference type="InterPro" id="IPR000700">
    <property type="entry name" value="PAS-assoc_C"/>
</dbReference>
<feature type="domain" description="Response regulatory" evidence="15">
    <location>
        <begin position="847"/>
        <end position="975"/>
    </location>
</feature>